<keyword evidence="15" id="KW-1185">Reference proteome</keyword>
<comment type="subunit">
    <text evidence="4">EntB, EntD, EntE, and EntF form a multienzyme complex called enterobactin synthase.</text>
</comment>
<dbReference type="PANTHER" id="PTHR38096">
    <property type="entry name" value="ENTEROBACTIN SYNTHASE COMPONENT D"/>
    <property type="match status" value="1"/>
</dbReference>
<dbReference type="InterPro" id="IPR037143">
    <property type="entry name" value="4-PPantetheinyl_Trfase_dom_sf"/>
</dbReference>
<feature type="domain" description="4'-phosphopantetheinyl transferase" evidence="12">
    <location>
        <begin position="106"/>
        <end position="200"/>
    </location>
</feature>
<evidence type="ECO:0000256" key="8">
    <source>
        <dbReference type="ARBA" id="ARBA00029894"/>
    </source>
</evidence>
<evidence type="ECO:0000256" key="3">
    <source>
        <dbReference type="ARBA" id="ARBA00008342"/>
    </source>
</evidence>
<evidence type="ECO:0000256" key="7">
    <source>
        <dbReference type="ARBA" id="ARBA00023191"/>
    </source>
</evidence>
<comment type="catalytic activity">
    <reaction evidence="11">
        <text>apo-[peptidyl-carrier protein] + CoA = holo-[peptidyl-carrier protein] + adenosine 3',5'-bisphosphate + H(+)</text>
        <dbReference type="Rhea" id="RHEA:46228"/>
        <dbReference type="Rhea" id="RHEA-COMP:11479"/>
        <dbReference type="Rhea" id="RHEA-COMP:11480"/>
        <dbReference type="ChEBI" id="CHEBI:15378"/>
        <dbReference type="ChEBI" id="CHEBI:29999"/>
        <dbReference type="ChEBI" id="CHEBI:57287"/>
        <dbReference type="ChEBI" id="CHEBI:58343"/>
        <dbReference type="ChEBI" id="CHEBI:64479"/>
    </reaction>
</comment>
<comment type="function">
    <text evidence="1">Involved in the biosynthesis of the siderophore enterobactin (enterochelin), which is a macrocyclic trimeric lactone of N-(2,3-dihydroxybenzoyl)-serine. The serine trilactone serves as a scaffolding for the three catechol functionalities that provide hexadentate coordination for the tightly ligated iron(2+) atoms. Plays an essential role in the assembly of the enterobactin by catalyzing the transfer of the 4'-phosphopantetheine (Ppant) moiety from coenzyme A to the apo-domains of both EntB (ArCP domain) and EntF (PCP domain) to yield their holo-forms which make them competent for the activation of 2,3-dihydroxybenzoate (DHB) and L-serine, respectively.</text>
</comment>
<dbReference type="PANTHER" id="PTHR38096:SF1">
    <property type="entry name" value="ENTEROBACTIN SYNTHASE COMPONENT D"/>
    <property type="match status" value="1"/>
</dbReference>
<evidence type="ECO:0000259" key="12">
    <source>
        <dbReference type="Pfam" id="PF01648"/>
    </source>
</evidence>
<comment type="catalytic activity">
    <reaction evidence="10">
        <text>apo-[aryl-carrier protein] + CoA = holo-[aryl-carrier protein] + adenosine 3',5'-bisphosphate + H(+)</text>
        <dbReference type="Rhea" id="RHEA:48404"/>
        <dbReference type="Rhea" id="RHEA-COMP:15903"/>
        <dbReference type="Rhea" id="RHEA-COMP:17557"/>
        <dbReference type="ChEBI" id="CHEBI:15378"/>
        <dbReference type="ChEBI" id="CHEBI:29999"/>
        <dbReference type="ChEBI" id="CHEBI:57287"/>
        <dbReference type="ChEBI" id="CHEBI:58343"/>
        <dbReference type="ChEBI" id="CHEBI:64479"/>
    </reaction>
</comment>
<organism evidence="14 15">
    <name type="scientific">Paracoccus maritimus</name>
    <dbReference type="NCBI Taxonomy" id="2933292"/>
    <lineage>
        <taxon>Bacteria</taxon>
        <taxon>Pseudomonadati</taxon>
        <taxon>Pseudomonadota</taxon>
        <taxon>Alphaproteobacteria</taxon>
        <taxon>Rhodobacterales</taxon>
        <taxon>Paracoccaceae</taxon>
        <taxon>Paracoccus</taxon>
    </lineage>
</organism>
<keyword evidence="6 14" id="KW-0808">Transferase</keyword>
<dbReference type="Pfam" id="PF17837">
    <property type="entry name" value="4PPT_N"/>
    <property type="match status" value="1"/>
</dbReference>
<evidence type="ECO:0000256" key="2">
    <source>
        <dbReference type="ARBA" id="ARBA00004993"/>
    </source>
</evidence>
<dbReference type="InterPro" id="IPR003542">
    <property type="entry name" value="Enbac_synth_compD-like"/>
</dbReference>
<evidence type="ECO:0000259" key="13">
    <source>
        <dbReference type="Pfam" id="PF17837"/>
    </source>
</evidence>
<evidence type="ECO:0000256" key="4">
    <source>
        <dbReference type="ARBA" id="ARBA00011503"/>
    </source>
</evidence>
<dbReference type="PRINTS" id="PR01399">
    <property type="entry name" value="ENTSNTHTASED"/>
</dbReference>
<evidence type="ECO:0000256" key="5">
    <source>
        <dbReference type="ARBA" id="ARBA00019087"/>
    </source>
</evidence>
<comment type="caution">
    <text evidence="14">The sequence shown here is derived from an EMBL/GenBank/DDBJ whole genome shotgun (WGS) entry which is preliminary data.</text>
</comment>
<dbReference type="SUPFAM" id="SSF56214">
    <property type="entry name" value="4'-phosphopantetheinyl transferase"/>
    <property type="match status" value="1"/>
</dbReference>
<gene>
    <name evidence="14" type="ORF">MU516_03570</name>
</gene>
<comment type="similarity">
    <text evidence="3">Belongs to the P-Pant transferase superfamily. EntD family.</text>
</comment>
<evidence type="ECO:0000256" key="6">
    <source>
        <dbReference type="ARBA" id="ARBA00022679"/>
    </source>
</evidence>
<comment type="pathway">
    <text evidence="2">Siderophore biosynthesis; enterobactin biosynthesis.</text>
</comment>
<evidence type="ECO:0000256" key="11">
    <source>
        <dbReference type="ARBA" id="ARBA00049191"/>
    </source>
</evidence>
<evidence type="ECO:0000256" key="10">
    <source>
        <dbReference type="ARBA" id="ARBA00049176"/>
    </source>
</evidence>
<dbReference type="EMBL" id="JANAVZ010000002">
    <property type="protein sequence ID" value="MCT4331947.1"/>
    <property type="molecule type" value="Genomic_DNA"/>
</dbReference>
<keyword evidence="7" id="KW-0259">Enterobactin biosynthesis</keyword>
<sequence>MTRLARVIAGLFPHGVGTAAVTIGAAPQPWPDELRAVENAVPHRRLEFAAGRAAARAAMRAAGLAEAAIPMDDDRAPIWPSGMIGSITHAENVALAAVASLDMVASLGLDAEPDAPLPDDVLSEICDGEECAWIAGQAQPLRWARLIFVAKEAAFKCQYPASKTIFGFDGMRIGVDVERGALTAVFRRAIPPFSEAEVLHGRFARSAGLVVAGFVRQHD</sequence>
<dbReference type="GO" id="GO:0016740">
    <property type="term" value="F:transferase activity"/>
    <property type="evidence" value="ECO:0007669"/>
    <property type="project" value="UniProtKB-KW"/>
</dbReference>
<proteinExistence type="inferred from homology"/>
<dbReference type="RefSeq" id="WP_260275826.1">
    <property type="nucleotide sequence ID" value="NZ_JANAVZ010000002.1"/>
</dbReference>
<evidence type="ECO:0000313" key="14">
    <source>
        <dbReference type="EMBL" id="MCT4331947.1"/>
    </source>
</evidence>
<dbReference type="InterPro" id="IPR008278">
    <property type="entry name" value="4-PPantetheinyl_Trfase_dom"/>
</dbReference>
<dbReference type="Pfam" id="PF01648">
    <property type="entry name" value="ACPS"/>
    <property type="match status" value="1"/>
</dbReference>
<evidence type="ECO:0000256" key="9">
    <source>
        <dbReference type="ARBA" id="ARBA00031996"/>
    </source>
</evidence>
<feature type="domain" description="4'-phosphopantetheinyl transferase N-terminal" evidence="13">
    <location>
        <begin position="34"/>
        <end position="99"/>
    </location>
</feature>
<reference evidence="14 15" key="1">
    <citation type="submission" date="2022-04" db="EMBL/GenBank/DDBJ databases">
        <title>Paracoccus sp. YLB-12 draft genome sequence.</title>
        <authorList>
            <person name="Yu L."/>
        </authorList>
    </citation>
    <scope>NUCLEOTIDE SEQUENCE [LARGE SCALE GENOMIC DNA]</scope>
    <source>
        <strain evidence="14 15">YLB-12</strain>
    </source>
</reference>
<name>A0ABT2K5Z6_9RHOB</name>
<protein>
    <recommendedName>
        <fullName evidence="5">Enterobactin synthase component D</fullName>
    </recommendedName>
    <alternativeName>
        <fullName evidence="8">4'-phosphopantetheinyl transferase EntD</fullName>
    </alternativeName>
    <alternativeName>
        <fullName evidence="9">Enterochelin synthase D</fullName>
    </alternativeName>
</protein>
<evidence type="ECO:0000313" key="15">
    <source>
        <dbReference type="Proteomes" id="UP001320702"/>
    </source>
</evidence>
<dbReference type="Proteomes" id="UP001320702">
    <property type="component" value="Unassembled WGS sequence"/>
</dbReference>
<accession>A0ABT2K5Z6</accession>
<evidence type="ECO:0000256" key="1">
    <source>
        <dbReference type="ARBA" id="ARBA00003937"/>
    </source>
</evidence>
<dbReference type="InterPro" id="IPR041354">
    <property type="entry name" value="4PPT_N"/>
</dbReference>